<dbReference type="STRING" id="497964.CfE428DRAFT_4570"/>
<protein>
    <submittedName>
        <fullName evidence="1">Uncharacterized protein</fullName>
    </submittedName>
</protein>
<accession>B4D6N0</accession>
<reference evidence="1 2" key="1">
    <citation type="journal article" date="2011" name="J. Bacteriol.">
        <title>Genome sequence of Chthoniobacter flavus Ellin428, an aerobic heterotrophic soil bacterium.</title>
        <authorList>
            <person name="Kant R."/>
            <person name="van Passel M.W."/>
            <person name="Palva A."/>
            <person name="Lucas S."/>
            <person name="Lapidus A."/>
            <person name="Glavina Del Rio T."/>
            <person name="Dalin E."/>
            <person name="Tice H."/>
            <person name="Bruce D."/>
            <person name="Goodwin L."/>
            <person name="Pitluck S."/>
            <person name="Larimer F.W."/>
            <person name="Land M.L."/>
            <person name="Hauser L."/>
            <person name="Sangwan P."/>
            <person name="de Vos W.M."/>
            <person name="Janssen P.H."/>
            <person name="Smidt H."/>
        </authorList>
    </citation>
    <scope>NUCLEOTIDE SEQUENCE [LARGE SCALE GENOMIC DNA]</scope>
    <source>
        <strain evidence="1 2">Ellin428</strain>
    </source>
</reference>
<evidence type="ECO:0000313" key="2">
    <source>
        <dbReference type="Proteomes" id="UP000005824"/>
    </source>
</evidence>
<evidence type="ECO:0000313" key="1">
    <source>
        <dbReference type="EMBL" id="EDY17831.1"/>
    </source>
</evidence>
<dbReference type="AlphaFoldDB" id="B4D6N0"/>
<organism evidence="1 2">
    <name type="scientific">Chthoniobacter flavus Ellin428</name>
    <dbReference type="NCBI Taxonomy" id="497964"/>
    <lineage>
        <taxon>Bacteria</taxon>
        <taxon>Pseudomonadati</taxon>
        <taxon>Verrucomicrobiota</taxon>
        <taxon>Spartobacteria</taxon>
        <taxon>Chthoniobacterales</taxon>
        <taxon>Chthoniobacteraceae</taxon>
        <taxon>Chthoniobacter</taxon>
    </lineage>
</organism>
<dbReference type="Proteomes" id="UP000005824">
    <property type="component" value="Unassembled WGS sequence"/>
</dbReference>
<dbReference type="RefSeq" id="WP_006981891.1">
    <property type="nucleotide sequence ID" value="NZ_ABVL01000016.1"/>
</dbReference>
<dbReference type="InParanoid" id="B4D6N0"/>
<keyword evidence="2" id="KW-1185">Reference proteome</keyword>
<gene>
    <name evidence="1" type="ORF">CfE428DRAFT_4570</name>
</gene>
<dbReference type="EMBL" id="ABVL01000016">
    <property type="protein sequence ID" value="EDY17831.1"/>
    <property type="molecule type" value="Genomic_DNA"/>
</dbReference>
<name>B4D6N0_9BACT</name>
<sequence length="91" mass="10317">MKIDSRLFAQIAAVFLALPILYVAGSGPLLRVNLGQPARPFLEAIYRPLDEITTATHTNGLWRKYLAWWGGYYRLQVYDMSQFAKEAGPVE</sequence>
<proteinExistence type="predicted"/>
<comment type="caution">
    <text evidence="1">The sequence shown here is derived from an EMBL/GenBank/DDBJ whole genome shotgun (WGS) entry which is preliminary data.</text>
</comment>